<feature type="domain" description="KEN" evidence="4">
    <location>
        <begin position="176"/>
        <end position="310"/>
    </location>
</feature>
<dbReference type="GO" id="GO:0005524">
    <property type="term" value="F:ATP binding"/>
    <property type="evidence" value="ECO:0007669"/>
    <property type="project" value="UniProtKB-KW"/>
</dbReference>
<evidence type="ECO:0000256" key="2">
    <source>
        <dbReference type="ARBA" id="ARBA00022741"/>
    </source>
</evidence>
<protein>
    <submittedName>
        <fullName evidence="5">2-5A-dependent ribonuclease</fullName>
    </submittedName>
</protein>
<gene>
    <name evidence="5" type="ORF">LTLLF_186785</name>
</gene>
<dbReference type="Gene3D" id="1.20.1440.180">
    <property type="entry name" value="KEN domain"/>
    <property type="match status" value="1"/>
</dbReference>
<keyword evidence="2" id="KW-0547">Nucleotide-binding</keyword>
<dbReference type="InterPro" id="IPR010513">
    <property type="entry name" value="KEN_dom"/>
</dbReference>
<evidence type="ECO:0000259" key="4">
    <source>
        <dbReference type="PROSITE" id="PS51392"/>
    </source>
</evidence>
<dbReference type="Gene3D" id="1.10.510.10">
    <property type="entry name" value="Transferase(Phosphotransferase) domain 1"/>
    <property type="match status" value="2"/>
</dbReference>
<dbReference type="SMART" id="SM00580">
    <property type="entry name" value="PUG"/>
    <property type="match status" value="1"/>
</dbReference>
<evidence type="ECO:0000313" key="6">
    <source>
        <dbReference type="Proteomes" id="UP000710432"/>
    </source>
</evidence>
<keyword evidence="3" id="KW-0067">ATP-binding</keyword>
<dbReference type="GO" id="GO:0004521">
    <property type="term" value="F:RNA endonuclease activity"/>
    <property type="evidence" value="ECO:0007669"/>
    <property type="project" value="InterPro"/>
</dbReference>
<accession>A0A8J6G4N0</accession>
<dbReference type="AlphaFoldDB" id="A0A8J6G4N0"/>
<evidence type="ECO:0000256" key="1">
    <source>
        <dbReference type="ARBA" id="ARBA00022729"/>
    </source>
</evidence>
<dbReference type="GO" id="GO:0004674">
    <property type="term" value="F:protein serine/threonine kinase activity"/>
    <property type="evidence" value="ECO:0007669"/>
    <property type="project" value="InterPro"/>
</dbReference>
<keyword evidence="1" id="KW-0732">Signal</keyword>
<dbReference type="InterPro" id="IPR011009">
    <property type="entry name" value="Kinase-like_dom_sf"/>
</dbReference>
<dbReference type="InterPro" id="IPR042745">
    <property type="entry name" value="RNase-L_RNase"/>
</dbReference>
<dbReference type="PANTHER" id="PTHR13954">
    <property type="entry name" value="IRE1-RELATED"/>
    <property type="match status" value="1"/>
</dbReference>
<organism evidence="5 6">
    <name type="scientific">Microtus ochrogaster</name>
    <name type="common">Prairie vole</name>
    <dbReference type="NCBI Taxonomy" id="79684"/>
    <lineage>
        <taxon>Eukaryota</taxon>
        <taxon>Metazoa</taxon>
        <taxon>Chordata</taxon>
        <taxon>Craniata</taxon>
        <taxon>Vertebrata</taxon>
        <taxon>Euteleostomi</taxon>
        <taxon>Mammalia</taxon>
        <taxon>Eutheria</taxon>
        <taxon>Euarchontoglires</taxon>
        <taxon>Glires</taxon>
        <taxon>Rodentia</taxon>
        <taxon>Myomorpha</taxon>
        <taxon>Muroidea</taxon>
        <taxon>Cricetidae</taxon>
        <taxon>Arvicolinae</taxon>
        <taxon>Microtus</taxon>
    </lineage>
</organism>
<sequence length="323" mass="37407">MIGKLKIFLDDEFKIASTSEGGIYLGFYDSREAAVKVFCEDSSRARNEISCLQGCRGDSNFVTFYGSEISKACLYVCLSLYDKKAIRLADFDQSVQCMRDPQAIKRDLEALGRLVLYVVMKGEIPFETLTAENNIKVAEKSPDEETKDLICCLFSPGENVMNCLKDLLGHPFFWTWENRYRALRDLGNESDIKTRNNESKILKRLNSRTPEPSRSFYQWKSKIDKYVMKKMNDFYKAMRNPYQNTVGDLLKFIRNMGEHINEDKNKDMKERIGDPSRYFQQTFPDLAIYVYKKLKDTEYRKHFPQTKSSLSMPAAAGPVDLRS</sequence>
<dbReference type="GO" id="GO:0006397">
    <property type="term" value="P:mRNA processing"/>
    <property type="evidence" value="ECO:0007669"/>
    <property type="project" value="InterPro"/>
</dbReference>
<dbReference type="GO" id="GO:0030968">
    <property type="term" value="P:endoplasmic reticulum unfolded protein response"/>
    <property type="evidence" value="ECO:0007669"/>
    <property type="project" value="InterPro"/>
</dbReference>
<dbReference type="InterPro" id="IPR038357">
    <property type="entry name" value="KEN_sf"/>
</dbReference>
<proteinExistence type="predicted"/>
<comment type="caution">
    <text evidence="5">The sequence shown here is derived from an EMBL/GenBank/DDBJ whole genome shotgun (WGS) entry which is preliminary data.</text>
</comment>
<dbReference type="EMBL" id="JAATJU010025500">
    <property type="protein sequence ID" value="KAH0503582.1"/>
    <property type="molecule type" value="Genomic_DNA"/>
</dbReference>
<reference evidence="5" key="1">
    <citation type="submission" date="2020-03" db="EMBL/GenBank/DDBJ databases">
        <title>Studies in the Genomics of Life Span.</title>
        <authorList>
            <person name="Glass D."/>
        </authorList>
    </citation>
    <scope>NUCLEOTIDE SEQUENCE</scope>
    <source>
        <strain evidence="5">LTLLF</strain>
        <tissue evidence="5">Muscle</tissue>
    </source>
</reference>
<dbReference type="CDD" id="cd10423">
    <property type="entry name" value="RNase_RNase-L"/>
    <property type="match status" value="1"/>
</dbReference>
<name>A0A8J6G4N0_MICOH</name>
<evidence type="ECO:0000313" key="5">
    <source>
        <dbReference type="EMBL" id="KAH0503582.1"/>
    </source>
</evidence>
<dbReference type="SUPFAM" id="SSF56112">
    <property type="entry name" value="Protein kinase-like (PK-like)"/>
    <property type="match status" value="1"/>
</dbReference>
<dbReference type="Proteomes" id="UP000710432">
    <property type="component" value="Unassembled WGS sequence"/>
</dbReference>
<dbReference type="Pfam" id="PF06479">
    <property type="entry name" value="Ribonuc_2-5A"/>
    <property type="match status" value="1"/>
</dbReference>
<dbReference type="FunFam" id="1.20.1440.180:FF:000003">
    <property type="entry name" value="Ribonuclease L"/>
    <property type="match status" value="1"/>
</dbReference>
<dbReference type="InterPro" id="IPR045133">
    <property type="entry name" value="IRE1/2-like"/>
</dbReference>
<evidence type="ECO:0000256" key="3">
    <source>
        <dbReference type="ARBA" id="ARBA00022840"/>
    </source>
</evidence>
<dbReference type="PROSITE" id="PS51392">
    <property type="entry name" value="KEN"/>
    <property type="match status" value="1"/>
</dbReference>
<dbReference type="PANTHER" id="PTHR13954:SF6">
    <property type="entry name" value="NON-SPECIFIC SERINE_THREONINE PROTEIN KINASE"/>
    <property type="match status" value="1"/>
</dbReference>